<dbReference type="EMBL" id="CAXITT010000057">
    <property type="protein sequence ID" value="CAL1529855.1"/>
    <property type="molecule type" value="Genomic_DNA"/>
</dbReference>
<sequence>LINHVTLSSLCCVLGIVGNVINIRVFVKQGLAKSINTSFFAMAVSDILELLTQLVHNLCLNPYLVLLDPNVNFVDIQYLFAGCQSIIFVRITGWITAYVTAERCLSIAVPLKIKEIVTPGRTAAILVFIYAFNIATAIPLYFWAYIAWNFYPEQNRTKLGLTFRNNKLEIGVLNSNLHSSLITTAFLLVVLFTSILVYALRKQSKWRRKTASKAVKTEALSSRHRKTVVMVVVVAAVLIVCYTPAITCSVATAITDDFSFAGKQANVYHAAWSFAFLLHSVNSSITILLYYKTSTRFRQSLQEMFGGQKTKS</sequence>
<name>A0AAV2H8A4_LYMST</name>
<dbReference type="InterPro" id="IPR017452">
    <property type="entry name" value="GPCR_Rhodpsn_7TM"/>
</dbReference>
<feature type="transmembrane region" description="Helical" evidence="5">
    <location>
        <begin position="122"/>
        <end position="146"/>
    </location>
</feature>
<evidence type="ECO:0000256" key="4">
    <source>
        <dbReference type="ARBA" id="ARBA00023136"/>
    </source>
</evidence>
<dbReference type="PANTHER" id="PTHR46641:SF2">
    <property type="entry name" value="FMRFAMIDE RECEPTOR"/>
    <property type="match status" value="1"/>
</dbReference>
<dbReference type="Pfam" id="PF00001">
    <property type="entry name" value="7tm_1"/>
    <property type="match status" value="1"/>
</dbReference>
<feature type="transmembrane region" description="Helical" evidence="5">
    <location>
        <begin position="6"/>
        <end position="27"/>
    </location>
</feature>
<keyword evidence="3 5" id="KW-1133">Transmembrane helix</keyword>
<dbReference type="SMART" id="SM01381">
    <property type="entry name" value="7TM_GPCR_Srsx"/>
    <property type="match status" value="1"/>
</dbReference>
<feature type="non-terminal residue" evidence="7">
    <location>
        <position position="1"/>
    </location>
</feature>
<gene>
    <name evidence="7" type="ORF">GSLYS_00003988001</name>
</gene>
<protein>
    <recommendedName>
        <fullName evidence="6">G-protein coupled receptors family 1 profile domain-containing protein</fullName>
    </recommendedName>
</protein>
<keyword evidence="4 5" id="KW-0472">Membrane</keyword>
<comment type="subcellular location">
    <subcellularLocation>
        <location evidence="1">Membrane</location>
    </subcellularLocation>
</comment>
<evidence type="ECO:0000256" key="5">
    <source>
        <dbReference type="SAM" id="Phobius"/>
    </source>
</evidence>
<feature type="domain" description="G-protein coupled receptors family 1 profile" evidence="6">
    <location>
        <begin position="18"/>
        <end position="290"/>
    </location>
</feature>
<keyword evidence="8" id="KW-1185">Reference proteome</keyword>
<evidence type="ECO:0000313" key="8">
    <source>
        <dbReference type="Proteomes" id="UP001497497"/>
    </source>
</evidence>
<reference evidence="7 8" key="1">
    <citation type="submission" date="2024-04" db="EMBL/GenBank/DDBJ databases">
        <authorList>
            <consortium name="Genoscope - CEA"/>
            <person name="William W."/>
        </authorList>
    </citation>
    <scope>NUCLEOTIDE SEQUENCE [LARGE SCALE GENOMIC DNA]</scope>
</reference>
<dbReference type="AlphaFoldDB" id="A0AAV2H8A4"/>
<dbReference type="PRINTS" id="PR00237">
    <property type="entry name" value="GPCRRHODOPSN"/>
</dbReference>
<accession>A0AAV2H8A4</accession>
<dbReference type="PROSITE" id="PS50262">
    <property type="entry name" value="G_PROTEIN_RECEP_F1_2"/>
    <property type="match status" value="1"/>
</dbReference>
<dbReference type="InterPro" id="IPR000276">
    <property type="entry name" value="GPCR_Rhodpsn"/>
</dbReference>
<evidence type="ECO:0000259" key="6">
    <source>
        <dbReference type="PROSITE" id="PS50262"/>
    </source>
</evidence>
<keyword evidence="2 5" id="KW-0812">Transmembrane</keyword>
<proteinExistence type="predicted"/>
<evidence type="ECO:0000256" key="2">
    <source>
        <dbReference type="ARBA" id="ARBA00022692"/>
    </source>
</evidence>
<evidence type="ECO:0000313" key="7">
    <source>
        <dbReference type="EMBL" id="CAL1529855.1"/>
    </source>
</evidence>
<feature type="transmembrane region" description="Helical" evidence="5">
    <location>
        <begin position="76"/>
        <end position="101"/>
    </location>
</feature>
<dbReference type="Gene3D" id="1.20.1070.10">
    <property type="entry name" value="Rhodopsin 7-helix transmembrane proteins"/>
    <property type="match status" value="1"/>
</dbReference>
<feature type="transmembrane region" description="Helical" evidence="5">
    <location>
        <begin position="267"/>
        <end position="291"/>
    </location>
</feature>
<dbReference type="SUPFAM" id="SSF81321">
    <property type="entry name" value="Family A G protein-coupled receptor-like"/>
    <property type="match status" value="1"/>
</dbReference>
<comment type="caution">
    <text evidence="7">The sequence shown here is derived from an EMBL/GenBank/DDBJ whole genome shotgun (WGS) entry which is preliminary data.</text>
</comment>
<feature type="transmembrane region" description="Helical" evidence="5">
    <location>
        <begin position="228"/>
        <end position="255"/>
    </location>
</feature>
<organism evidence="7 8">
    <name type="scientific">Lymnaea stagnalis</name>
    <name type="common">Great pond snail</name>
    <name type="synonym">Helix stagnalis</name>
    <dbReference type="NCBI Taxonomy" id="6523"/>
    <lineage>
        <taxon>Eukaryota</taxon>
        <taxon>Metazoa</taxon>
        <taxon>Spiralia</taxon>
        <taxon>Lophotrochozoa</taxon>
        <taxon>Mollusca</taxon>
        <taxon>Gastropoda</taxon>
        <taxon>Heterobranchia</taxon>
        <taxon>Euthyneura</taxon>
        <taxon>Panpulmonata</taxon>
        <taxon>Hygrophila</taxon>
        <taxon>Lymnaeoidea</taxon>
        <taxon>Lymnaeidae</taxon>
        <taxon>Lymnaea</taxon>
    </lineage>
</organism>
<evidence type="ECO:0000256" key="3">
    <source>
        <dbReference type="ARBA" id="ARBA00022989"/>
    </source>
</evidence>
<feature type="transmembrane region" description="Helical" evidence="5">
    <location>
        <begin position="181"/>
        <end position="200"/>
    </location>
</feature>
<evidence type="ECO:0000256" key="1">
    <source>
        <dbReference type="ARBA" id="ARBA00004370"/>
    </source>
</evidence>
<dbReference type="PANTHER" id="PTHR46641">
    <property type="entry name" value="FMRFAMIDE RECEPTOR-RELATED"/>
    <property type="match status" value="1"/>
</dbReference>
<dbReference type="GO" id="GO:0004930">
    <property type="term" value="F:G protein-coupled receptor activity"/>
    <property type="evidence" value="ECO:0007669"/>
    <property type="project" value="InterPro"/>
</dbReference>
<dbReference type="Proteomes" id="UP001497497">
    <property type="component" value="Unassembled WGS sequence"/>
</dbReference>
<dbReference type="InterPro" id="IPR052954">
    <property type="entry name" value="GPCR-Ligand_Int"/>
</dbReference>
<feature type="transmembrane region" description="Helical" evidence="5">
    <location>
        <begin position="39"/>
        <end position="56"/>
    </location>
</feature>
<dbReference type="GO" id="GO:0016020">
    <property type="term" value="C:membrane"/>
    <property type="evidence" value="ECO:0007669"/>
    <property type="project" value="UniProtKB-SubCell"/>
</dbReference>